<dbReference type="Proteomes" id="UP000824890">
    <property type="component" value="Unassembled WGS sequence"/>
</dbReference>
<evidence type="ECO:0000256" key="1">
    <source>
        <dbReference type="SAM" id="MobiDB-lite"/>
    </source>
</evidence>
<dbReference type="PANTHER" id="PTHR47165:SF4">
    <property type="entry name" value="OS03G0429900 PROTEIN"/>
    <property type="match status" value="1"/>
</dbReference>
<evidence type="ECO:0000313" key="3">
    <source>
        <dbReference type="Proteomes" id="UP000824890"/>
    </source>
</evidence>
<dbReference type="PANTHER" id="PTHR47165">
    <property type="entry name" value="OS03G0429900 PROTEIN"/>
    <property type="match status" value="1"/>
</dbReference>
<reference evidence="2 3" key="1">
    <citation type="submission" date="2021-05" db="EMBL/GenBank/DDBJ databases">
        <title>Genome Assembly of Synthetic Allotetraploid Brassica napus Reveals Homoeologous Exchanges between Subgenomes.</title>
        <authorList>
            <person name="Davis J.T."/>
        </authorList>
    </citation>
    <scope>NUCLEOTIDE SEQUENCE [LARGE SCALE GENOMIC DNA]</scope>
    <source>
        <strain evidence="3">cv. Da-Ae</strain>
        <tissue evidence="2">Seedling</tissue>
    </source>
</reference>
<proteinExistence type="predicted"/>
<dbReference type="EMBL" id="JAGKQM010000012">
    <property type="protein sequence ID" value="KAH0898389.1"/>
    <property type="molecule type" value="Genomic_DNA"/>
</dbReference>
<gene>
    <name evidence="2" type="ORF">HID58_047957</name>
</gene>
<organism evidence="2 3">
    <name type="scientific">Brassica napus</name>
    <name type="common">Rape</name>
    <dbReference type="NCBI Taxonomy" id="3708"/>
    <lineage>
        <taxon>Eukaryota</taxon>
        <taxon>Viridiplantae</taxon>
        <taxon>Streptophyta</taxon>
        <taxon>Embryophyta</taxon>
        <taxon>Tracheophyta</taxon>
        <taxon>Spermatophyta</taxon>
        <taxon>Magnoliopsida</taxon>
        <taxon>eudicotyledons</taxon>
        <taxon>Gunneridae</taxon>
        <taxon>Pentapetalae</taxon>
        <taxon>rosids</taxon>
        <taxon>malvids</taxon>
        <taxon>Brassicales</taxon>
        <taxon>Brassicaceae</taxon>
        <taxon>Brassiceae</taxon>
        <taxon>Brassica</taxon>
    </lineage>
</organism>
<dbReference type="SUPFAM" id="SSF50249">
    <property type="entry name" value="Nucleic acid-binding proteins"/>
    <property type="match status" value="1"/>
</dbReference>
<accession>A0ABQ8B0R7</accession>
<name>A0ABQ8B0R7_BRANA</name>
<keyword evidence="3" id="KW-1185">Reference proteome</keyword>
<evidence type="ECO:0000313" key="2">
    <source>
        <dbReference type="EMBL" id="KAH0898389.1"/>
    </source>
</evidence>
<sequence length="452" mass="49131">MASYTPLANLRTGRCSNTAEVRLLRFWEAQNIRKGGELMSLDMLLLDEQSTLIQGTVNAARLDTYRELFVEGSVYSLSGFDVTRSDNKFRLSDAPSDELTEFDKSIPTEMFRFQSYDQLLALADTNRQLPAGNVVIILFTELFLTTCKIYLELSAIRSTINNGTQGSNVNVCVSLFDGLAFAFAEKMTRNGREPKVVLITSINPKVVGGRLFLNGTSGTHIYFDSQLQAKNAIHNGSNQISSSSKLIHAQKIVPLTVSELNQYVLSADPQVIEFLCTAKRSQPSHASLVIKKSAVASLRYRVELSVADNTGDAVFVAFDLDMAKLTNIPAAEAAEVIIKLGEFNFTFKHQTFTISRIFSVAQRAPLPDFVGDGAQHDPNDGLQVQNPISSLVPVCNSSTIVETSGGMAAELGASTDKEDQTSSSAAPVEGPSATSTPPVEAEESKNKKPRLA</sequence>
<protein>
    <submittedName>
        <fullName evidence="2">Uncharacterized protein</fullName>
    </submittedName>
</protein>
<feature type="region of interest" description="Disordered" evidence="1">
    <location>
        <begin position="408"/>
        <end position="452"/>
    </location>
</feature>
<dbReference type="Gene3D" id="2.40.50.140">
    <property type="entry name" value="Nucleic acid-binding proteins"/>
    <property type="match status" value="3"/>
</dbReference>
<comment type="caution">
    <text evidence="2">The sequence shown here is derived from an EMBL/GenBank/DDBJ whole genome shotgun (WGS) entry which is preliminary data.</text>
</comment>
<dbReference type="InterPro" id="IPR012340">
    <property type="entry name" value="NA-bd_OB-fold"/>
</dbReference>